<accession>A0A1X6WWY3</accession>
<dbReference type="AlphaFoldDB" id="A0A1X6WWY3"/>
<gene>
    <name evidence="3" type="ORF">FM110_04690</name>
</gene>
<proteinExistence type="predicted"/>
<name>A0A1X6WWY3_9MICO</name>
<feature type="transmembrane region" description="Helical" evidence="2">
    <location>
        <begin position="92"/>
        <end position="110"/>
    </location>
</feature>
<dbReference type="EMBL" id="FWFG01000045">
    <property type="protein sequence ID" value="SLM90221.1"/>
    <property type="molecule type" value="Genomic_DNA"/>
</dbReference>
<organism evidence="3 4">
    <name type="scientific">Brachybacterium nesterenkovii</name>
    <dbReference type="NCBI Taxonomy" id="47847"/>
    <lineage>
        <taxon>Bacteria</taxon>
        <taxon>Bacillati</taxon>
        <taxon>Actinomycetota</taxon>
        <taxon>Actinomycetes</taxon>
        <taxon>Micrococcales</taxon>
        <taxon>Dermabacteraceae</taxon>
        <taxon>Brachybacterium</taxon>
    </lineage>
</organism>
<keyword evidence="2" id="KW-0472">Membrane</keyword>
<dbReference type="RefSeq" id="WP_087103125.1">
    <property type="nucleotide sequence ID" value="NZ_FWFG01000045.1"/>
</dbReference>
<evidence type="ECO:0000313" key="3">
    <source>
        <dbReference type="EMBL" id="SLM90221.1"/>
    </source>
</evidence>
<feature type="region of interest" description="Disordered" evidence="1">
    <location>
        <begin position="1"/>
        <end position="20"/>
    </location>
</feature>
<keyword evidence="2" id="KW-1133">Transmembrane helix</keyword>
<evidence type="ECO:0000256" key="1">
    <source>
        <dbReference type="SAM" id="MobiDB-lite"/>
    </source>
</evidence>
<sequence>MDAGADDRHENDHGAERDDDWTALLGRDPAVAAAVWARTVDAADFADDDAVLRRLEAIMASERAPIAQNIADYPQRVRATRPSFVIDEYGQFRTRAAGTFMVCLAITWIPAVGDEIGELRQWTLWVCVALAWTLGVSLWTAWR</sequence>
<feature type="transmembrane region" description="Helical" evidence="2">
    <location>
        <begin position="122"/>
        <end position="142"/>
    </location>
</feature>
<keyword evidence="2" id="KW-0812">Transmembrane</keyword>
<feature type="compositionally biased region" description="Basic and acidic residues" evidence="1">
    <location>
        <begin position="1"/>
        <end position="16"/>
    </location>
</feature>
<dbReference type="Proteomes" id="UP000195981">
    <property type="component" value="Unassembled WGS sequence"/>
</dbReference>
<evidence type="ECO:0000256" key="2">
    <source>
        <dbReference type="SAM" id="Phobius"/>
    </source>
</evidence>
<protein>
    <submittedName>
        <fullName evidence="3">Uncharacterized protein</fullName>
    </submittedName>
</protein>
<evidence type="ECO:0000313" key="4">
    <source>
        <dbReference type="Proteomes" id="UP000195981"/>
    </source>
</evidence>
<keyword evidence="4" id="KW-1185">Reference proteome</keyword>
<reference evidence="3 4" key="1">
    <citation type="submission" date="2017-02" db="EMBL/GenBank/DDBJ databases">
        <authorList>
            <person name="Peterson S.W."/>
        </authorList>
    </citation>
    <scope>NUCLEOTIDE SEQUENCE [LARGE SCALE GENOMIC DNA]</scope>
    <source>
        <strain evidence="3 4">CIP104813</strain>
    </source>
</reference>